<sequence length="309" mass="36130">MSVPLIVRDWQKDCVYLIQFPRAGCIPSISPYCLKMETWLRMAEIPYQNIDNQFKFKSERGQLPFVELNGRQLCDTSYIIAELSRLFHVPMDENLTDKESADFIAYQALIEDSLSWSAAYYRSLNLSFLSTDDGLLGHFHGWRRLLFRTWMVSRLKRNYKNRCRAQGIGRQLPADVMKATTDKLKALASFLGDKKYMMGDKLTSLDATAFGHLCMFYYCPLNKDLKNYMETDCRNIIDYLRNIKEEFWSDWNECTAKLSLATKPRQMMPVNGAYPSTERLKVPSEFGDREMTEMSRTNESFEELENEIK</sequence>
<dbReference type="InterPro" id="IPR036249">
    <property type="entry name" value="Thioredoxin-like_sf"/>
</dbReference>
<reference evidence="8" key="1">
    <citation type="submission" date="2016-11" db="UniProtKB">
        <authorList>
            <consortium name="WormBaseParasite"/>
        </authorList>
    </citation>
    <scope>IDENTIFICATION</scope>
</reference>
<dbReference type="eggNOG" id="KOG4244">
    <property type="taxonomic scope" value="Eukaryota"/>
</dbReference>
<evidence type="ECO:0000256" key="1">
    <source>
        <dbReference type="ARBA" id="ARBA00006475"/>
    </source>
</evidence>
<dbReference type="Gene3D" id="1.20.1050.10">
    <property type="match status" value="1"/>
</dbReference>
<comment type="similarity">
    <text evidence="1">Belongs to the FAX family.</text>
</comment>
<dbReference type="InterPro" id="IPR050931">
    <property type="entry name" value="Mito_Protein_Transport_Metaxin"/>
</dbReference>
<gene>
    <name evidence="5" type="ORF">BXYJ_LOCUS9551</name>
</gene>
<dbReference type="Proteomes" id="UP000095284">
    <property type="component" value="Unplaced"/>
</dbReference>
<protein>
    <submittedName>
        <fullName evidence="5">(pine wood nematode) hypothetical protein</fullName>
    </submittedName>
</protein>
<dbReference type="PANTHER" id="PTHR12289:SF72">
    <property type="entry name" value="GST N-TERMINAL DOMAIN-CONTAINING PROTEIN"/>
    <property type="match status" value="1"/>
</dbReference>
<dbReference type="Pfam" id="PF17172">
    <property type="entry name" value="GST_N_4"/>
    <property type="match status" value="1"/>
</dbReference>
<name>A0A1I7S419_BURXY</name>
<feature type="domain" description="Thioredoxin-like fold" evidence="4">
    <location>
        <begin position="31"/>
        <end position="124"/>
    </location>
</feature>
<dbReference type="InterPro" id="IPR036282">
    <property type="entry name" value="Glutathione-S-Trfase_C_sf"/>
</dbReference>
<dbReference type="OrthoDB" id="5809458at2759"/>
<evidence type="ECO:0000256" key="2">
    <source>
        <dbReference type="SAM" id="MobiDB-lite"/>
    </source>
</evidence>
<dbReference type="EMBL" id="CAJFDI010000004">
    <property type="protein sequence ID" value="CAD5227006.1"/>
    <property type="molecule type" value="Genomic_DNA"/>
</dbReference>
<evidence type="ECO:0000313" key="5">
    <source>
        <dbReference type="EMBL" id="CAD5227006.1"/>
    </source>
</evidence>
<dbReference type="SMR" id="A0A1I7S419"/>
<dbReference type="Pfam" id="PF17171">
    <property type="entry name" value="GST_C_6"/>
    <property type="match status" value="1"/>
</dbReference>
<dbReference type="CDD" id="cd03080">
    <property type="entry name" value="GST_N_Metaxin_like"/>
    <property type="match status" value="1"/>
</dbReference>
<dbReference type="AlphaFoldDB" id="A0A1I7S419"/>
<dbReference type="InterPro" id="IPR026928">
    <property type="entry name" value="FAX/IsoI-like"/>
</dbReference>
<dbReference type="SFLD" id="SFLDS00019">
    <property type="entry name" value="Glutathione_Transferase_(cytos"/>
    <property type="match status" value="1"/>
</dbReference>
<dbReference type="SFLD" id="SFLDG01200">
    <property type="entry name" value="SUF1.1"/>
    <property type="match status" value="1"/>
</dbReference>
<dbReference type="Proteomes" id="UP000659654">
    <property type="component" value="Unassembled WGS sequence"/>
</dbReference>
<dbReference type="SFLD" id="SFLDG01180">
    <property type="entry name" value="SUF1"/>
    <property type="match status" value="1"/>
</dbReference>
<feature type="compositionally biased region" description="Acidic residues" evidence="2">
    <location>
        <begin position="300"/>
        <end position="309"/>
    </location>
</feature>
<dbReference type="SUPFAM" id="SSF52833">
    <property type="entry name" value="Thioredoxin-like"/>
    <property type="match status" value="1"/>
</dbReference>
<organism evidence="6 8">
    <name type="scientific">Bursaphelenchus xylophilus</name>
    <name type="common">Pinewood nematode worm</name>
    <name type="synonym">Aphelenchoides xylophilus</name>
    <dbReference type="NCBI Taxonomy" id="6326"/>
    <lineage>
        <taxon>Eukaryota</taxon>
        <taxon>Metazoa</taxon>
        <taxon>Ecdysozoa</taxon>
        <taxon>Nematoda</taxon>
        <taxon>Chromadorea</taxon>
        <taxon>Rhabditida</taxon>
        <taxon>Tylenchina</taxon>
        <taxon>Tylenchomorpha</taxon>
        <taxon>Aphelenchoidea</taxon>
        <taxon>Aphelenchoididae</taxon>
        <taxon>Bursaphelenchus</taxon>
    </lineage>
</organism>
<dbReference type="SUPFAM" id="SSF47616">
    <property type="entry name" value="GST C-terminal domain-like"/>
    <property type="match status" value="1"/>
</dbReference>
<accession>A0A1I7S419</accession>
<evidence type="ECO:0000259" key="4">
    <source>
        <dbReference type="Pfam" id="PF17172"/>
    </source>
</evidence>
<dbReference type="InterPro" id="IPR040079">
    <property type="entry name" value="Glutathione_S-Trfase"/>
</dbReference>
<feature type="domain" description="Metaxin glutathione S-transferase" evidence="3">
    <location>
        <begin position="182"/>
        <end position="243"/>
    </location>
</feature>
<keyword evidence="7" id="KW-1185">Reference proteome</keyword>
<evidence type="ECO:0000313" key="6">
    <source>
        <dbReference type="Proteomes" id="UP000095284"/>
    </source>
</evidence>
<feature type="region of interest" description="Disordered" evidence="2">
    <location>
        <begin position="285"/>
        <end position="309"/>
    </location>
</feature>
<dbReference type="WBParaSite" id="BXY_0775100.1">
    <property type="protein sequence ID" value="BXY_0775100.1"/>
    <property type="gene ID" value="BXY_0775100"/>
</dbReference>
<dbReference type="GO" id="GO:0005737">
    <property type="term" value="C:cytoplasm"/>
    <property type="evidence" value="ECO:0007669"/>
    <property type="project" value="TreeGrafter"/>
</dbReference>
<reference evidence="5" key="2">
    <citation type="submission" date="2020-09" db="EMBL/GenBank/DDBJ databases">
        <authorList>
            <person name="Kikuchi T."/>
        </authorList>
    </citation>
    <scope>NUCLEOTIDE SEQUENCE</scope>
    <source>
        <strain evidence="5">Ka4C1</strain>
    </source>
</reference>
<dbReference type="PANTHER" id="PTHR12289">
    <property type="entry name" value="METAXIN RELATED"/>
    <property type="match status" value="1"/>
</dbReference>
<evidence type="ECO:0000313" key="8">
    <source>
        <dbReference type="WBParaSite" id="BXY_0775100.1"/>
    </source>
</evidence>
<dbReference type="CDD" id="cd03193">
    <property type="entry name" value="GST_C_Metaxin"/>
    <property type="match status" value="1"/>
</dbReference>
<evidence type="ECO:0000313" key="7">
    <source>
        <dbReference type="Proteomes" id="UP000659654"/>
    </source>
</evidence>
<dbReference type="EMBL" id="CAJFCV020000004">
    <property type="protein sequence ID" value="CAG9116631.1"/>
    <property type="molecule type" value="Genomic_DNA"/>
</dbReference>
<dbReference type="Proteomes" id="UP000582659">
    <property type="component" value="Unassembled WGS sequence"/>
</dbReference>
<evidence type="ECO:0000259" key="3">
    <source>
        <dbReference type="Pfam" id="PF17171"/>
    </source>
</evidence>
<dbReference type="InterPro" id="IPR033468">
    <property type="entry name" value="Metaxin_GST"/>
</dbReference>
<dbReference type="InterPro" id="IPR012336">
    <property type="entry name" value="Thioredoxin-like_fold"/>
</dbReference>
<proteinExistence type="inferred from homology"/>